<dbReference type="GO" id="GO:0016042">
    <property type="term" value="P:lipid catabolic process"/>
    <property type="evidence" value="ECO:0007669"/>
    <property type="project" value="InterPro"/>
</dbReference>
<dbReference type="GO" id="GO:0004806">
    <property type="term" value="F:triacylglycerol lipase activity"/>
    <property type="evidence" value="ECO:0007669"/>
    <property type="project" value="InterPro"/>
</dbReference>
<organism evidence="2 3">
    <name type="scientific">Hyphomicrobium album</name>
    <dbReference type="NCBI Taxonomy" id="2665159"/>
    <lineage>
        <taxon>Bacteria</taxon>
        <taxon>Pseudomonadati</taxon>
        <taxon>Pseudomonadota</taxon>
        <taxon>Alphaproteobacteria</taxon>
        <taxon>Hyphomicrobiales</taxon>
        <taxon>Hyphomicrobiaceae</taxon>
        <taxon>Hyphomicrobium</taxon>
    </lineage>
</organism>
<dbReference type="Gene3D" id="3.40.50.1820">
    <property type="entry name" value="alpha/beta hydrolase"/>
    <property type="match status" value="2"/>
</dbReference>
<dbReference type="EMBL" id="WMBQ01000001">
    <property type="protein sequence ID" value="MTD93074.1"/>
    <property type="molecule type" value="Genomic_DNA"/>
</dbReference>
<accession>A0A6I3KDY5</accession>
<keyword evidence="1" id="KW-0732">Signal</keyword>
<dbReference type="InterPro" id="IPR029058">
    <property type="entry name" value="AB_hydrolase_fold"/>
</dbReference>
<dbReference type="PIRSF" id="PIRSF029171">
    <property type="entry name" value="Esterase_LipA"/>
    <property type="match status" value="1"/>
</dbReference>
<dbReference type="SUPFAM" id="SSF53474">
    <property type="entry name" value="alpha/beta-Hydrolases"/>
    <property type="match status" value="1"/>
</dbReference>
<evidence type="ECO:0000313" key="2">
    <source>
        <dbReference type="EMBL" id="MTD93074.1"/>
    </source>
</evidence>
<feature type="signal peptide" evidence="1">
    <location>
        <begin position="1"/>
        <end position="21"/>
    </location>
</feature>
<evidence type="ECO:0000256" key="1">
    <source>
        <dbReference type="SAM" id="SignalP"/>
    </source>
</evidence>
<dbReference type="InterPro" id="IPR005152">
    <property type="entry name" value="Lipase_secreted"/>
</dbReference>
<protein>
    <submittedName>
        <fullName evidence="2">Alpha/beta fold hydrolase</fullName>
    </submittedName>
</protein>
<feature type="chain" id="PRO_5026023153" evidence="1">
    <location>
        <begin position="22"/>
        <end position="391"/>
    </location>
</feature>
<reference evidence="2 3" key="1">
    <citation type="submission" date="2019-11" db="EMBL/GenBank/DDBJ databases">
        <title>Identification of a novel strain.</title>
        <authorList>
            <person name="Xu Q."/>
            <person name="Wang G."/>
        </authorList>
    </citation>
    <scope>NUCLEOTIDE SEQUENCE [LARGE SCALE GENOMIC DNA]</scope>
    <source>
        <strain evidence="3">xq</strain>
    </source>
</reference>
<keyword evidence="2" id="KW-0378">Hydrolase</keyword>
<dbReference type="Proteomes" id="UP000440694">
    <property type="component" value="Unassembled WGS sequence"/>
</dbReference>
<comment type="caution">
    <text evidence="2">The sequence shown here is derived from an EMBL/GenBank/DDBJ whole genome shotgun (WGS) entry which is preliminary data.</text>
</comment>
<dbReference type="PANTHER" id="PTHR34853:SF1">
    <property type="entry name" value="LIPASE 5"/>
    <property type="match status" value="1"/>
</dbReference>
<keyword evidence="3" id="KW-1185">Reference proteome</keyword>
<gene>
    <name evidence="2" type="ORF">GIW81_01855</name>
</gene>
<sequence>MRRLASVLCAIPMAVLATAPAQPGAGHPLGDVGSHEIVAAKPGTILRVWPQVGGGEEKAKAYRILYRSTGLNGEPIAVSGAVLIPTTPAPHGKRGIVAWAHPTTGVVEKCAPTLLPDLAGTIAGVEEILDRGFVIAATDYAGLGGEGMHPYLIGTSAARSVLDSVRAARSLPDAGAGDHFAVWGHSQGGHAALFTGQEAAAYAPELQLVGVAAAAPATYLGELFRADRGSVGGNSLTAMVLLSWSTLFKIPLGDVVVPGSMHTFETVAKTCIERITELLRLQEIEAPLQRAFLKVDPTTIEPWRGIMEKNTPGQAPAGAPVLILQGTADDLVRPQITKQFAEKLCAAGAVVDLVWLDGVSHAFAGYDGAYTAVSWMDDRFHGRPAPNGCKR</sequence>
<dbReference type="PANTHER" id="PTHR34853">
    <property type="match status" value="1"/>
</dbReference>
<dbReference type="RefSeq" id="WP_154737647.1">
    <property type="nucleotide sequence ID" value="NZ_WMBQ01000001.1"/>
</dbReference>
<evidence type="ECO:0000313" key="3">
    <source>
        <dbReference type="Proteomes" id="UP000440694"/>
    </source>
</evidence>
<dbReference type="Pfam" id="PF03583">
    <property type="entry name" value="LIP"/>
    <property type="match status" value="1"/>
</dbReference>
<name>A0A6I3KDY5_9HYPH</name>
<dbReference type="AlphaFoldDB" id="A0A6I3KDY5"/>
<proteinExistence type="predicted"/>